<name>A0A521DM87_9FLAO</name>
<accession>A0A521DM87</accession>
<evidence type="ECO:0000313" key="2">
    <source>
        <dbReference type="Proteomes" id="UP000316916"/>
    </source>
</evidence>
<dbReference type="Pfam" id="PF06996">
    <property type="entry name" value="T6SS_TssG"/>
    <property type="match status" value="1"/>
</dbReference>
<reference evidence="1 2" key="1">
    <citation type="submission" date="2017-05" db="EMBL/GenBank/DDBJ databases">
        <authorList>
            <person name="Varghese N."/>
            <person name="Submissions S."/>
        </authorList>
    </citation>
    <scope>NUCLEOTIDE SEQUENCE [LARGE SCALE GENOMIC DNA]</scope>
    <source>
        <strain evidence="1 2">DSM 29371</strain>
    </source>
</reference>
<dbReference type="InterPro" id="IPR010732">
    <property type="entry name" value="T6SS_TssG-like"/>
</dbReference>
<sequence length="311" mass="36382">MKHFENIAKQINSLPYDIRAEVIINNLLENNDLQSDNFIVEKDGQFSRAYRYDVLDAESGNYSFGSEAFLKLVLSRDSIYDMLPENIVHDISNHTAENNVDIMIQEYRIKKQDQKNSRLFFQPFENEIFSYGIRIENFEQDLFCQLHSSNSPELFYELWGIRKDVPPEMASRLIRILPFAYKIVGNTAVTCRVFSLLMEEEVRISRKSWKKYYDDMQNSCLGSCKLGLDMVSGNNYDHYTDHINLSIGPLKNGLFSDYLNEGKRKWFLDLLCSYFFSAETEIEITILLSKQEEDFDLNVTKDTVLGYNTRI</sequence>
<evidence type="ECO:0000313" key="1">
    <source>
        <dbReference type="EMBL" id="SMO72712.1"/>
    </source>
</evidence>
<keyword evidence="2" id="KW-1185">Reference proteome</keyword>
<proteinExistence type="predicted"/>
<organism evidence="1 2">
    <name type="scientific">Chryseobacterium rhizoplanae</name>
    <dbReference type="NCBI Taxonomy" id="1609531"/>
    <lineage>
        <taxon>Bacteria</taxon>
        <taxon>Pseudomonadati</taxon>
        <taxon>Bacteroidota</taxon>
        <taxon>Flavobacteriia</taxon>
        <taxon>Flavobacteriales</taxon>
        <taxon>Weeksellaceae</taxon>
        <taxon>Chryseobacterium group</taxon>
        <taxon>Chryseobacterium</taxon>
    </lineage>
</organism>
<dbReference type="RefSeq" id="WP_142718474.1">
    <property type="nucleotide sequence ID" value="NZ_FXTC01000005.1"/>
</dbReference>
<gene>
    <name evidence="1" type="ORF">SAMN06265171_105265</name>
</gene>
<dbReference type="EMBL" id="FXTC01000005">
    <property type="protein sequence ID" value="SMO72712.1"/>
    <property type="molecule type" value="Genomic_DNA"/>
</dbReference>
<protein>
    <submittedName>
        <fullName evidence="1">Type VI secretion, VasB, ImpH, VC_A0111</fullName>
    </submittedName>
</protein>
<dbReference type="AlphaFoldDB" id="A0A521DM87"/>
<dbReference type="Proteomes" id="UP000316916">
    <property type="component" value="Unassembled WGS sequence"/>
</dbReference>